<dbReference type="Gene3D" id="1.10.10.2130">
    <property type="entry name" value="DEAH helicase family, winged-helix domain"/>
    <property type="match status" value="1"/>
</dbReference>
<reference evidence="1" key="2">
    <citation type="submission" date="2018-03" db="EMBL/GenBank/DDBJ databases">
        <title>The Triticum urartu genome reveals the dynamic nature of wheat genome evolution.</title>
        <authorList>
            <person name="Ling H."/>
            <person name="Ma B."/>
            <person name="Shi X."/>
            <person name="Liu H."/>
            <person name="Dong L."/>
            <person name="Sun H."/>
            <person name="Cao Y."/>
            <person name="Gao Q."/>
            <person name="Zheng S."/>
            <person name="Li Y."/>
            <person name="Yu Y."/>
            <person name="Du H."/>
            <person name="Qi M."/>
            <person name="Li Y."/>
            <person name="Yu H."/>
            <person name="Cui Y."/>
            <person name="Wang N."/>
            <person name="Chen C."/>
            <person name="Wu H."/>
            <person name="Zhao Y."/>
            <person name="Zhang J."/>
            <person name="Li Y."/>
            <person name="Zhou W."/>
            <person name="Zhang B."/>
            <person name="Hu W."/>
            <person name="Eijk M."/>
            <person name="Tang J."/>
            <person name="Witsenboer H."/>
            <person name="Zhao S."/>
            <person name="Li Z."/>
            <person name="Zhang A."/>
            <person name="Wang D."/>
            <person name="Liang C."/>
        </authorList>
    </citation>
    <scope>NUCLEOTIDE SEQUENCE [LARGE SCALE GENOMIC DNA]</scope>
    <source>
        <strain evidence="1">cv. G1812</strain>
    </source>
</reference>
<protein>
    <submittedName>
        <fullName evidence="1">Uncharacterized protein</fullName>
    </submittedName>
</protein>
<reference evidence="2" key="1">
    <citation type="journal article" date="2013" name="Nature">
        <title>Draft genome of the wheat A-genome progenitor Triticum urartu.</title>
        <authorList>
            <person name="Ling H.Q."/>
            <person name="Zhao S."/>
            <person name="Liu D."/>
            <person name="Wang J."/>
            <person name="Sun H."/>
            <person name="Zhang C."/>
            <person name="Fan H."/>
            <person name="Li D."/>
            <person name="Dong L."/>
            <person name="Tao Y."/>
            <person name="Gao C."/>
            <person name="Wu H."/>
            <person name="Li Y."/>
            <person name="Cui Y."/>
            <person name="Guo X."/>
            <person name="Zheng S."/>
            <person name="Wang B."/>
            <person name="Yu K."/>
            <person name="Liang Q."/>
            <person name="Yang W."/>
            <person name="Lou X."/>
            <person name="Chen J."/>
            <person name="Feng M."/>
            <person name="Jian J."/>
            <person name="Zhang X."/>
            <person name="Luo G."/>
            <person name="Jiang Y."/>
            <person name="Liu J."/>
            <person name="Wang Z."/>
            <person name="Sha Y."/>
            <person name="Zhang B."/>
            <person name="Wu H."/>
            <person name="Tang D."/>
            <person name="Shen Q."/>
            <person name="Xue P."/>
            <person name="Zou S."/>
            <person name="Wang X."/>
            <person name="Liu X."/>
            <person name="Wang F."/>
            <person name="Yang Y."/>
            <person name="An X."/>
            <person name="Dong Z."/>
            <person name="Zhang K."/>
            <person name="Zhang X."/>
            <person name="Luo M.C."/>
            <person name="Dvorak J."/>
            <person name="Tong Y."/>
            <person name="Wang J."/>
            <person name="Yang H."/>
            <person name="Li Z."/>
            <person name="Wang D."/>
            <person name="Zhang A."/>
            <person name="Wang J."/>
        </authorList>
    </citation>
    <scope>NUCLEOTIDE SEQUENCE</scope>
    <source>
        <strain evidence="2">cv. G1812</strain>
    </source>
</reference>
<reference evidence="1" key="3">
    <citation type="submission" date="2022-06" db="UniProtKB">
        <authorList>
            <consortium name="EnsemblPlants"/>
        </authorList>
    </citation>
    <scope>IDENTIFICATION</scope>
</reference>
<dbReference type="Proteomes" id="UP000015106">
    <property type="component" value="Chromosome 7"/>
</dbReference>
<dbReference type="Gramene" id="TuG1812G0700005633.01.T01">
    <property type="protein sequence ID" value="TuG1812G0700005633.01.T01"/>
    <property type="gene ID" value="TuG1812G0700005633.01"/>
</dbReference>
<name>A0A8R7R8I1_TRIUA</name>
<organism evidence="1 2">
    <name type="scientific">Triticum urartu</name>
    <name type="common">Red wild einkorn</name>
    <name type="synonym">Crithodium urartu</name>
    <dbReference type="NCBI Taxonomy" id="4572"/>
    <lineage>
        <taxon>Eukaryota</taxon>
        <taxon>Viridiplantae</taxon>
        <taxon>Streptophyta</taxon>
        <taxon>Embryophyta</taxon>
        <taxon>Tracheophyta</taxon>
        <taxon>Spermatophyta</taxon>
        <taxon>Magnoliopsida</taxon>
        <taxon>Liliopsida</taxon>
        <taxon>Poales</taxon>
        <taxon>Poaceae</taxon>
        <taxon>BOP clade</taxon>
        <taxon>Pooideae</taxon>
        <taxon>Triticodae</taxon>
        <taxon>Triticeae</taxon>
        <taxon>Triticinae</taxon>
        <taxon>Triticum</taxon>
    </lineage>
</organism>
<dbReference type="InterPro" id="IPR042035">
    <property type="entry name" value="DEAH_win-hel_dom"/>
</dbReference>
<evidence type="ECO:0000313" key="2">
    <source>
        <dbReference type="Proteomes" id="UP000015106"/>
    </source>
</evidence>
<sequence length="109" mass="12252">MKRNSVACGSQELKWDNTCMTLMPTLTNQEGPGKCFRLFQDCELDKTAESTIPEIKPCNLANIVLQPNAIGTGDIIDFHFMKKPSSLMRHLGEVSTMLICQGFMEQRQV</sequence>
<dbReference type="EnsemblPlants" id="TuG1812G0700005633.01.T01">
    <property type="protein sequence ID" value="TuG1812G0700005633.01.T01"/>
    <property type="gene ID" value="TuG1812G0700005633.01"/>
</dbReference>
<dbReference type="AlphaFoldDB" id="A0A8R7R8I1"/>
<accession>A0A8R7R8I1</accession>
<proteinExistence type="predicted"/>
<keyword evidence="2" id="KW-1185">Reference proteome</keyword>
<evidence type="ECO:0000313" key="1">
    <source>
        <dbReference type="EnsemblPlants" id="TuG1812G0700005633.01.T01"/>
    </source>
</evidence>